<feature type="region of interest" description="Disordered" evidence="1">
    <location>
        <begin position="130"/>
        <end position="160"/>
    </location>
</feature>
<feature type="compositionally biased region" description="Basic and acidic residues" evidence="1">
    <location>
        <begin position="149"/>
        <end position="160"/>
    </location>
</feature>
<evidence type="ECO:0000313" key="2">
    <source>
        <dbReference type="EMBL" id="MFC2925756.1"/>
    </source>
</evidence>
<accession>A0ABV6ZW99</accession>
<organism evidence="2 3">
    <name type="scientific">Hyphobacterium vulgare</name>
    <dbReference type="NCBI Taxonomy" id="1736751"/>
    <lineage>
        <taxon>Bacteria</taxon>
        <taxon>Pseudomonadati</taxon>
        <taxon>Pseudomonadota</taxon>
        <taxon>Alphaproteobacteria</taxon>
        <taxon>Maricaulales</taxon>
        <taxon>Maricaulaceae</taxon>
        <taxon>Hyphobacterium</taxon>
    </lineage>
</organism>
<sequence length="160" mass="18137">MSQATYPSSRHDRPHARIYDHWLKHPAWLGLSPPAFKIISILLASYRPDRANIFPVGERRMSDMCGCAPATAKKSVDELINGGFLREERKGRSRGNAASRERIVSLTRYDTDTIAGCPNLPIKIWRESAKERRQKSKASTPHIRGVKSKARERIAAEKMQ</sequence>
<evidence type="ECO:0000256" key="1">
    <source>
        <dbReference type="SAM" id="MobiDB-lite"/>
    </source>
</evidence>
<dbReference type="Proteomes" id="UP001595379">
    <property type="component" value="Unassembled WGS sequence"/>
</dbReference>
<dbReference type="EMBL" id="JBHRSV010000008">
    <property type="protein sequence ID" value="MFC2925756.1"/>
    <property type="molecule type" value="Genomic_DNA"/>
</dbReference>
<protein>
    <recommendedName>
        <fullName evidence="4">Helix-turn-helix domain-containing protein</fullName>
    </recommendedName>
</protein>
<gene>
    <name evidence="2" type="ORF">ACFOOR_06530</name>
</gene>
<keyword evidence="3" id="KW-1185">Reference proteome</keyword>
<proteinExistence type="predicted"/>
<dbReference type="RefSeq" id="WP_343165498.1">
    <property type="nucleotide sequence ID" value="NZ_JBHRSV010000008.1"/>
</dbReference>
<evidence type="ECO:0000313" key="3">
    <source>
        <dbReference type="Proteomes" id="UP001595379"/>
    </source>
</evidence>
<comment type="caution">
    <text evidence="2">The sequence shown here is derived from an EMBL/GenBank/DDBJ whole genome shotgun (WGS) entry which is preliminary data.</text>
</comment>
<evidence type="ECO:0008006" key="4">
    <source>
        <dbReference type="Google" id="ProtNLM"/>
    </source>
</evidence>
<name>A0ABV6ZW99_9PROT</name>
<reference evidence="3" key="1">
    <citation type="journal article" date="2019" name="Int. J. Syst. Evol. Microbiol.">
        <title>The Global Catalogue of Microorganisms (GCM) 10K type strain sequencing project: providing services to taxonomists for standard genome sequencing and annotation.</title>
        <authorList>
            <consortium name="The Broad Institute Genomics Platform"/>
            <consortium name="The Broad Institute Genome Sequencing Center for Infectious Disease"/>
            <person name="Wu L."/>
            <person name="Ma J."/>
        </authorList>
    </citation>
    <scope>NUCLEOTIDE SEQUENCE [LARGE SCALE GENOMIC DNA]</scope>
    <source>
        <strain evidence="3">KCTC 52487</strain>
    </source>
</reference>